<evidence type="ECO:0000256" key="1">
    <source>
        <dbReference type="ARBA" id="ARBA00023015"/>
    </source>
</evidence>
<protein>
    <submittedName>
        <fullName evidence="5">DNA-binding NarL/FixJ family response regulator</fullName>
    </submittedName>
</protein>
<evidence type="ECO:0000256" key="2">
    <source>
        <dbReference type="ARBA" id="ARBA00023125"/>
    </source>
</evidence>
<dbReference type="InterPro" id="IPR000792">
    <property type="entry name" value="Tscrpt_reg_LuxR_C"/>
</dbReference>
<keyword evidence="2 5" id="KW-0238">DNA-binding</keyword>
<dbReference type="CDD" id="cd06170">
    <property type="entry name" value="LuxR_C_like"/>
    <property type="match status" value="1"/>
</dbReference>
<dbReference type="RefSeq" id="WP_307855617.1">
    <property type="nucleotide sequence ID" value="NZ_JAGINW010000001.1"/>
</dbReference>
<sequence length="102" mass="11230">MNTYGRVMTAFLCNGSSRRSREHAILCRAGRPVKIAPPGELTRREFEIARLIDTGMTNREIAKHLHVSHKTVEVHLSRILAKLGVPTRSAVESALARADNGG</sequence>
<keyword evidence="1" id="KW-0805">Transcription regulation</keyword>
<dbReference type="SUPFAM" id="SSF46894">
    <property type="entry name" value="C-terminal effector domain of the bipartite response regulators"/>
    <property type="match status" value="1"/>
</dbReference>
<evidence type="ECO:0000259" key="4">
    <source>
        <dbReference type="PROSITE" id="PS50043"/>
    </source>
</evidence>
<dbReference type="InterPro" id="IPR036388">
    <property type="entry name" value="WH-like_DNA-bd_sf"/>
</dbReference>
<feature type="domain" description="HTH luxR-type" evidence="4">
    <location>
        <begin position="34"/>
        <end position="102"/>
    </location>
</feature>
<gene>
    <name evidence="5" type="ORF">JOF56_010024</name>
</gene>
<reference evidence="5 6" key="1">
    <citation type="submission" date="2021-03" db="EMBL/GenBank/DDBJ databases">
        <title>Sequencing the genomes of 1000 actinobacteria strains.</title>
        <authorList>
            <person name="Klenk H.-P."/>
        </authorList>
    </citation>
    <scope>NUCLEOTIDE SEQUENCE [LARGE SCALE GENOMIC DNA]</scope>
    <source>
        <strain evidence="5 6">DSM 46670</strain>
    </source>
</reference>
<evidence type="ECO:0000313" key="5">
    <source>
        <dbReference type="EMBL" id="MBP2329639.1"/>
    </source>
</evidence>
<name>A0ABS4TZ07_9PSEU</name>
<keyword evidence="3" id="KW-0804">Transcription</keyword>
<dbReference type="Gene3D" id="1.10.10.10">
    <property type="entry name" value="Winged helix-like DNA-binding domain superfamily/Winged helix DNA-binding domain"/>
    <property type="match status" value="1"/>
</dbReference>
<accession>A0ABS4TZ07</accession>
<dbReference type="PANTHER" id="PTHR44688">
    <property type="entry name" value="DNA-BINDING TRANSCRIPTIONAL ACTIVATOR DEVR_DOSR"/>
    <property type="match status" value="1"/>
</dbReference>
<organism evidence="5 6">
    <name type="scientific">Kibdelosporangium banguiense</name>
    <dbReference type="NCBI Taxonomy" id="1365924"/>
    <lineage>
        <taxon>Bacteria</taxon>
        <taxon>Bacillati</taxon>
        <taxon>Actinomycetota</taxon>
        <taxon>Actinomycetes</taxon>
        <taxon>Pseudonocardiales</taxon>
        <taxon>Pseudonocardiaceae</taxon>
        <taxon>Kibdelosporangium</taxon>
    </lineage>
</organism>
<comment type="caution">
    <text evidence="5">The sequence shown here is derived from an EMBL/GenBank/DDBJ whole genome shotgun (WGS) entry which is preliminary data.</text>
</comment>
<dbReference type="EMBL" id="JAGINW010000001">
    <property type="protein sequence ID" value="MBP2329639.1"/>
    <property type="molecule type" value="Genomic_DNA"/>
</dbReference>
<dbReference type="InterPro" id="IPR016032">
    <property type="entry name" value="Sig_transdc_resp-reg_C-effctor"/>
</dbReference>
<evidence type="ECO:0000313" key="6">
    <source>
        <dbReference type="Proteomes" id="UP001519332"/>
    </source>
</evidence>
<dbReference type="PROSITE" id="PS00622">
    <property type="entry name" value="HTH_LUXR_1"/>
    <property type="match status" value="1"/>
</dbReference>
<keyword evidence="6" id="KW-1185">Reference proteome</keyword>
<dbReference type="PANTHER" id="PTHR44688:SF16">
    <property type="entry name" value="DNA-BINDING TRANSCRIPTIONAL ACTIVATOR DEVR_DOSR"/>
    <property type="match status" value="1"/>
</dbReference>
<dbReference type="PRINTS" id="PR00038">
    <property type="entry name" value="HTHLUXR"/>
</dbReference>
<dbReference type="SMART" id="SM00421">
    <property type="entry name" value="HTH_LUXR"/>
    <property type="match status" value="1"/>
</dbReference>
<dbReference type="PROSITE" id="PS50043">
    <property type="entry name" value="HTH_LUXR_2"/>
    <property type="match status" value="1"/>
</dbReference>
<dbReference type="GO" id="GO:0003677">
    <property type="term" value="F:DNA binding"/>
    <property type="evidence" value="ECO:0007669"/>
    <property type="project" value="UniProtKB-KW"/>
</dbReference>
<dbReference type="Proteomes" id="UP001519332">
    <property type="component" value="Unassembled WGS sequence"/>
</dbReference>
<dbReference type="Pfam" id="PF00196">
    <property type="entry name" value="GerE"/>
    <property type="match status" value="1"/>
</dbReference>
<evidence type="ECO:0000256" key="3">
    <source>
        <dbReference type="ARBA" id="ARBA00023163"/>
    </source>
</evidence>
<proteinExistence type="predicted"/>